<keyword evidence="1" id="KW-0732">Signal</keyword>
<name>T1L0R6_TETUR</name>
<dbReference type="EMBL" id="CAEY01000869">
    <property type="status" value="NOT_ANNOTATED_CDS"/>
    <property type="molecule type" value="Genomic_DNA"/>
</dbReference>
<dbReference type="EnsemblMetazoa" id="tetur30g01680.1">
    <property type="protein sequence ID" value="tetur30g01680.1"/>
    <property type="gene ID" value="tetur30g01680"/>
</dbReference>
<sequence>MESLRFLVTIITFSLLHLLLISSAPLDEEKLLRQIATQYSASMAVSFLHSRIESNERLVEKIVSELGKNLDQSKRDSYTLIEKSFEALDKQLMGLQHAGYFELDGTEKVEYFIEQFTMLSQLYPIKVKSSEFDKFNSTPDDLLEFFSVKGTDQVIIETQQLIDVFIKVMEEKESSSENNELQKLVATVTKSKLQFLANFKYSERKQNHFGHDTYPYFMYNNASDYFSSGIDHRTLEVEKVLRQLKMVLDLFYAQFEYLRN</sequence>
<dbReference type="HOGENOM" id="CLU_083450_0_0_1"/>
<dbReference type="KEGG" id="tut:107369191"/>
<protein>
    <submittedName>
        <fullName evidence="2">Uncharacterized protein</fullName>
    </submittedName>
</protein>
<gene>
    <name evidence="2" type="primary">107369191</name>
</gene>
<reference evidence="3" key="1">
    <citation type="submission" date="2011-08" db="EMBL/GenBank/DDBJ databases">
        <authorList>
            <person name="Rombauts S."/>
        </authorList>
    </citation>
    <scope>NUCLEOTIDE SEQUENCE</scope>
    <source>
        <strain evidence="3">London</strain>
    </source>
</reference>
<evidence type="ECO:0000313" key="3">
    <source>
        <dbReference type="Proteomes" id="UP000015104"/>
    </source>
</evidence>
<evidence type="ECO:0000256" key="1">
    <source>
        <dbReference type="SAM" id="SignalP"/>
    </source>
</evidence>
<organism evidence="2 3">
    <name type="scientific">Tetranychus urticae</name>
    <name type="common">Two-spotted spider mite</name>
    <dbReference type="NCBI Taxonomy" id="32264"/>
    <lineage>
        <taxon>Eukaryota</taxon>
        <taxon>Metazoa</taxon>
        <taxon>Ecdysozoa</taxon>
        <taxon>Arthropoda</taxon>
        <taxon>Chelicerata</taxon>
        <taxon>Arachnida</taxon>
        <taxon>Acari</taxon>
        <taxon>Acariformes</taxon>
        <taxon>Trombidiformes</taxon>
        <taxon>Prostigmata</taxon>
        <taxon>Eleutherengona</taxon>
        <taxon>Raphignathae</taxon>
        <taxon>Tetranychoidea</taxon>
        <taxon>Tetranychidae</taxon>
        <taxon>Tetranychus</taxon>
    </lineage>
</organism>
<accession>T1L0R6</accession>
<dbReference type="Proteomes" id="UP000015104">
    <property type="component" value="Unassembled WGS sequence"/>
</dbReference>
<reference evidence="2" key="2">
    <citation type="submission" date="2015-06" db="UniProtKB">
        <authorList>
            <consortium name="EnsemblMetazoa"/>
        </authorList>
    </citation>
    <scope>IDENTIFICATION</scope>
</reference>
<evidence type="ECO:0000313" key="2">
    <source>
        <dbReference type="EnsemblMetazoa" id="tetur30g01680.1"/>
    </source>
</evidence>
<feature type="chain" id="PRO_5004581327" evidence="1">
    <location>
        <begin position="24"/>
        <end position="260"/>
    </location>
</feature>
<keyword evidence="3" id="KW-1185">Reference proteome</keyword>
<feature type="signal peptide" evidence="1">
    <location>
        <begin position="1"/>
        <end position="23"/>
    </location>
</feature>
<dbReference type="AlphaFoldDB" id="T1L0R6"/>
<proteinExistence type="predicted"/>